<evidence type="ECO:0000313" key="3">
    <source>
        <dbReference type="Proteomes" id="UP000190328"/>
    </source>
</evidence>
<dbReference type="InterPro" id="IPR007737">
    <property type="entry name" value="Mga_HTH"/>
</dbReference>
<proteinExistence type="predicted"/>
<dbReference type="EMBL" id="FUXI01000014">
    <property type="protein sequence ID" value="SJZ76884.1"/>
    <property type="molecule type" value="Genomic_DNA"/>
</dbReference>
<gene>
    <name evidence="2" type="ORF">SAMN02745116_01379</name>
</gene>
<accession>A0A1T4NCD7</accession>
<protein>
    <submittedName>
        <fullName evidence="2">Mga helix-turn-helix domain-containing protein</fullName>
    </submittedName>
</protein>
<dbReference type="STRING" id="263852.SAMN02745116_01379"/>
<dbReference type="OrthoDB" id="2172289at2"/>
<dbReference type="Pfam" id="PF05043">
    <property type="entry name" value="Mga"/>
    <property type="match status" value="1"/>
</dbReference>
<feature type="domain" description="Mga helix-turn-helix" evidence="1">
    <location>
        <begin position="83"/>
        <end position="165"/>
    </location>
</feature>
<evidence type="ECO:0000259" key="1">
    <source>
        <dbReference type="Pfam" id="PF05043"/>
    </source>
</evidence>
<evidence type="ECO:0000313" key="2">
    <source>
        <dbReference type="EMBL" id="SJZ76884.1"/>
    </source>
</evidence>
<dbReference type="Proteomes" id="UP000190328">
    <property type="component" value="Unassembled WGS sequence"/>
</dbReference>
<sequence length="504" mass="60678">MYFLFDKQDVLKIKILELMESRRQPIFTLSSLQRKFSSSAYIIKKTIEALLYDIESFGLKEEIPLSFTLDGKSIFIPQSKKINLLELRNFYLEEAKNYVLLKRCFDENLKSYQQFSDEEYLNIETAFSMKKKLDKAFSDYDFEIDKNFHIVGDERMIRTFFYDLFHQYFSNVNYLYEQELEDEAMELIAIISPFLKEPFRKSQTLTFCYAYYITQHRMTHGHFLLHSKNKLAMLEEEKLESDRLFGLILQHLKKHCATFTDETGKKVEVPEDCMKSEAQSVLLYLYMMGFNPKDNKFHNFSWERRKQLSQIVEIWEECYVDFFEKRLPSRIRRRLKRRLFAINLRLLYLYSPHYYIAENMRMLNFPVVIAFTAKVVDKMAKNFSQAEGDYLQLSNFLFQDYFYVFLETLPTKDILPEVYFMIDFQNSTRVTHTKSFLNQKKYDNFIFTDDIEKADICLTDYLVVTDKPTILVNWLNPPTNEDYLILYDLINEIKVNKFLRHQHK</sequence>
<dbReference type="AlphaFoldDB" id="A0A1T4NCD7"/>
<dbReference type="RefSeq" id="WP_159443248.1">
    <property type="nucleotide sequence ID" value="NZ_FUXI01000014.1"/>
</dbReference>
<keyword evidence="3" id="KW-1185">Reference proteome</keyword>
<reference evidence="2 3" key="1">
    <citation type="submission" date="2017-02" db="EMBL/GenBank/DDBJ databases">
        <authorList>
            <person name="Peterson S.W."/>
        </authorList>
    </citation>
    <scope>NUCLEOTIDE SEQUENCE [LARGE SCALE GENOMIC DNA]</scope>
    <source>
        <strain evidence="2 3">ATCC BAA-1030</strain>
    </source>
</reference>
<organism evidence="2 3">
    <name type="scientific">Pilibacter termitis</name>
    <dbReference type="NCBI Taxonomy" id="263852"/>
    <lineage>
        <taxon>Bacteria</taxon>
        <taxon>Bacillati</taxon>
        <taxon>Bacillota</taxon>
        <taxon>Bacilli</taxon>
        <taxon>Lactobacillales</taxon>
        <taxon>Enterococcaceae</taxon>
        <taxon>Pilibacter</taxon>
    </lineage>
</organism>
<name>A0A1T4NCD7_9ENTE</name>